<evidence type="ECO:0000256" key="6">
    <source>
        <dbReference type="SAM" id="MobiDB-lite"/>
    </source>
</evidence>
<dbReference type="Gene3D" id="2.40.50.140">
    <property type="entry name" value="Nucleic acid-binding proteins"/>
    <property type="match status" value="1"/>
</dbReference>
<feature type="region of interest" description="Disordered" evidence="6">
    <location>
        <begin position="102"/>
        <end position="126"/>
    </location>
</feature>
<dbReference type="InterPro" id="IPR000085">
    <property type="entry name" value="RuvA"/>
</dbReference>
<evidence type="ECO:0000256" key="3">
    <source>
        <dbReference type="ARBA" id="ARBA00023125"/>
    </source>
</evidence>
<evidence type="ECO:0000256" key="2">
    <source>
        <dbReference type="ARBA" id="ARBA00022763"/>
    </source>
</evidence>
<evidence type="ECO:0000256" key="5">
    <source>
        <dbReference type="ARBA" id="ARBA00023204"/>
    </source>
</evidence>
<comment type="caution">
    <text evidence="8">The sequence shown here is derived from an EMBL/GenBank/DDBJ whole genome shotgun (WGS) entry which is preliminary data.</text>
</comment>
<keyword evidence="3" id="KW-0238">DNA-binding</keyword>
<dbReference type="InterPro" id="IPR012340">
    <property type="entry name" value="NA-bd_OB-fold"/>
</dbReference>
<keyword evidence="2" id="KW-0227">DNA damage</keyword>
<keyword evidence="1" id="KW-0963">Cytoplasm</keyword>
<dbReference type="Pfam" id="PF01330">
    <property type="entry name" value="RuvA_N"/>
    <property type="match status" value="1"/>
</dbReference>
<dbReference type="InterPro" id="IPR013849">
    <property type="entry name" value="DNA_helicase_Holl-junc_RuvA_I"/>
</dbReference>
<name>A0ABQ6I5C0_9MICO</name>
<dbReference type="Proteomes" id="UP001157091">
    <property type="component" value="Unassembled WGS sequence"/>
</dbReference>
<evidence type="ECO:0000256" key="1">
    <source>
        <dbReference type="ARBA" id="ARBA00022490"/>
    </source>
</evidence>
<dbReference type="SUPFAM" id="SSF47781">
    <property type="entry name" value="RuvA domain 2-like"/>
    <property type="match status" value="1"/>
</dbReference>
<protein>
    <recommendedName>
        <fullName evidence="7">DNA helicase Holliday junction RuvA type domain-containing protein</fullName>
    </recommendedName>
</protein>
<dbReference type="EMBL" id="BSUK01000001">
    <property type="protein sequence ID" value="GMA25866.1"/>
    <property type="molecule type" value="Genomic_DNA"/>
</dbReference>
<evidence type="ECO:0000313" key="8">
    <source>
        <dbReference type="EMBL" id="GMA25866.1"/>
    </source>
</evidence>
<proteinExistence type="predicted"/>
<dbReference type="Pfam" id="PF14520">
    <property type="entry name" value="HHH_5"/>
    <property type="match status" value="1"/>
</dbReference>
<accession>A0ABQ6I5C0</accession>
<sequence>MIAHLTGTVAGIRLDSAVLDVNGVGYLVHATPGTLGTLRHGATVTLFTSLVVREDSMTVFGFADDDERAVFETVQSVSGVGPRLALAMLAVHSPEALRAAVAGRTSRRSSACPASAASPRSGSCSS</sequence>
<keyword evidence="4" id="KW-0233">DNA recombination</keyword>
<evidence type="ECO:0000259" key="7">
    <source>
        <dbReference type="Pfam" id="PF01330"/>
    </source>
</evidence>
<keyword evidence="9" id="KW-1185">Reference proteome</keyword>
<evidence type="ECO:0000313" key="9">
    <source>
        <dbReference type="Proteomes" id="UP001157091"/>
    </source>
</evidence>
<gene>
    <name evidence="8" type="ORF">GCM10025864_36250</name>
</gene>
<reference evidence="9" key="1">
    <citation type="journal article" date="2019" name="Int. J. Syst. Evol. Microbiol.">
        <title>The Global Catalogue of Microorganisms (GCM) 10K type strain sequencing project: providing services to taxonomists for standard genome sequencing and annotation.</title>
        <authorList>
            <consortium name="The Broad Institute Genomics Platform"/>
            <consortium name="The Broad Institute Genome Sequencing Center for Infectious Disease"/>
            <person name="Wu L."/>
            <person name="Ma J."/>
        </authorList>
    </citation>
    <scope>NUCLEOTIDE SEQUENCE [LARGE SCALE GENOMIC DNA]</scope>
    <source>
        <strain evidence="9">NBRC 106348</strain>
    </source>
</reference>
<dbReference type="InterPro" id="IPR010994">
    <property type="entry name" value="RuvA_2-like"/>
</dbReference>
<organism evidence="8 9">
    <name type="scientific">Luteimicrobium album</name>
    <dbReference type="NCBI Taxonomy" id="1054550"/>
    <lineage>
        <taxon>Bacteria</taxon>
        <taxon>Bacillati</taxon>
        <taxon>Actinomycetota</taxon>
        <taxon>Actinomycetes</taxon>
        <taxon>Micrococcales</taxon>
        <taxon>Luteimicrobium</taxon>
    </lineage>
</organism>
<keyword evidence="5" id="KW-0234">DNA repair</keyword>
<dbReference type="NCBIfam" id="TIGR00084">
    <property type="entry name" value="ruvA"/>
    <property type="match status" value="1"/>
</dbReference>
<dbReference type="SUPFAM" id="SSF50249">
    <property type="entry name" value="Nucleic acid-binding proteins"/>
    <property type="match status" value="1"/>
</dbReference>
<evidence type="ECO:0000256" key="4">
    <source>
        <dbReference type="ARBA" id="ARBA00023172"/>
    </source>
</evidence>
<dbReference type="Gene3D" id="1.10.150.20">
    <property type="entry name" value="5' to 3' exonuclease, C-terminal subdomain"/>
    <property type="match status" value="1"/>
</dbReference>
<feature type="domain" description="DNA helicase Holliday junction RuvA type" evidence="7">
    <location>
        <begin position="1"/>
        <end position="61"/>
    </location>
</feature>
<feature type="compositionally biased region" description="Low complexity" evidence="6">
    <location>
        <begin position="108"/>
        <end position="126"/>
    </location>
</feature>